<feature type="compositionally biased region" description="Basic and acidic residues" evidence="1">
    <location>
        <begin position="68"/>
        <end position="80"/>
    </location>
</feature>
<organism evidence="2 3">
    <name type="scientific">Actinoallomurus iriomotensis</name>
    <dbReference type="NCBI Taxonomy" id="478107"/>
    <lineage>
        <taxon>Bacteria</taxon>
        <taxon>Bacillati</taxon>
        <taxon>Actinomycetota</taxon>
        <taxon>Actinomycetes</taxon>
        <taxon>Streptosporangiales</taxon>
        <taxon>Thermomonosporaceae</taxon>
        <taxon>Actinoallomurus</taxon>
    </lineage>
</organism>
<keyword evidence="3" id="KW-1185">Reference proteome</keyword>
<dbReference type="Proteomes" id="UP001165074">
    <property type="component" value="Unassembled WGS sequence"/>
</dbReference>
<evidence type="ECO:0000313" key="2">
    <source>
        <dbReference type="EMBL" id="GLY90640.1"/>
    </source>
</evidence>
<sequence length="87" mass="9548">MTSRNGLITLPKPSDSADCHRTLFRPSVPPCQGGTRVFTDLDDPVTTTEIEWNTRGAEDTDTTPFDTRPARMDVDAETRSGEPGIPE</sequence>
<feature type="region of interest" description="Disordered" evidence="1">
    <location>
        <begin position="53"/>
        <end position="87"/>
    </location>
</feature>
<evidence type="ECO:0000313" key="3">
    <source>
        <dbReference type="Proteomes" id="UP001165074"/>
    </source>
</evidence>
<evidence type="ECO:0000256" key="1">
    <source>
        <dbReference type="SAM" id="MobiDB-lite"/>
    </source>
</evidence>
<gene>
    <name evidence="2" type="ORF">Airi02_085690</name>
</gene>
<protein>
    <submittedName>
        <fullName evidence="2">Uncharacterized protein</fullName>
    </submittedName>
</protein>
<dbReference type="EMBL" id="BSTK01000017">
    <property type="protein sequence ID" value="GLY90640.1"/>
    <property type="molecule type" value="Genomic_DNA"/>
</dbReference>
<dbReference type="AlphaFoldDB" id="A0A9W6SDI4"/>
<reference evidence="2" key="1">
    <citation type="submission" date="2023-03" db="EMBL/GenBank/DDBJ databases">
        <title>Actinoallomurus iriomotensis NBRC 103684.</title>
        <authorList>
            <person name="Ichikawa N."/>
            <person name="Sato H."/>
            <person name="Tonouchi N."/>
        </authorList>
    </citation>
    <scope>NUCLEOTIDE SEQUENCE</scope>
    <source>
        <strain evidence="2">NBRC 103684</strain>
    </source>
</reference>
<comment type="caution">
    <text evidence="2">The sequence shown here is derived from an EMBL/GenBank/DDBJ whole genome shotgun (WGS) entry which is preliminary data.</text>
</comment>
<name>A0A9W6SDI4_9ACTN</name>
<proteinExistence type="predicted"/>
<accession>A0A9W6SDI4</accession>